<dbReference type="RefSeq" id="WP_011588217.1">
    <property type="nucleotide sequence ID" value="NC_008260.1"/>
</dbReference>
<feature type="transmembrane region" description="Helical" evidence="1">
    <location>
        <begin position="97"/>
        <end position="116"/>
    </location>
</feature>
<dbReference type="NCBIfam" id="NF037970">
    <property type="entry name" value="vanZ_1"/>
    <property type="match status" value="1"/>
</dbReference>
<dbReference type="Pfam" id="PF04892">
    <property type="entry name" value="VanZ"/>
    <property type="match status" value="1"/>
</dbReference>
<feature type="transmembrane region" description="Helical" evidence="1">
    <location>
        <begin position="65"/>
        <end position="85"/>
    </location>
</feature>
<feature type="transmembrane region" description="Helical" evidence="1">
    <location>
        <begin position="7"/>
        <end position="24"/>
    </location>
</feature>
<protein>
    <recommendedName>
        <fullName evidence="2">VanZ-like domain-containing protein</fullName>
    </recommendedName>
</protein>
<dbReference type="InterPro" id="IPR006976">
    <property type="entry name" value="VanZ-like"/>
</dbReference>
<dbReference type="HOGENOM" id="CLU_2021829_0_0_6"/>
<keyword evidence="1" id="KW-0812">Transmembrane</keyword>
<dbReference type="KEGG" id="abo:ABO_0933"/>
<evidence type="ECO:0000256" key="1">
    <source>
        <dbReference type="SAM" id="Phobius"/>
    </source>
</evidence>
<evidence type="ECO:0000259" key="2">
    <source>
        <dbReference type="Pfam" id="PF04892"/>
    </source>
</evidence>
<dbReference type="EMBL" id="AM286690">
    <property type="protein sequence ID" value="CAL16381.1"/>
    <property type="molecule type" value="Genomic_DNA"/>
</dbReference>
<accession>Q0VR17</accession>
<dbReference type="OrthoDB" id="6079243at2"/>
<evidence type="ECO:0000313" key="4">
    <source>
        <dbReference type="Proteomes" id="UP000008871"/>
    </source>
</evidence>
<dbReference type="AlphaFoldDB" id="Q0VR17"/>
<feature type="transmembrane region" description="Helical" evidence="1">
    <location>
        <begin position="44"/>
        <end position="60"/>
    </location>
</feature>
<evidence type="ECO:0000313" key="3">
    <source>
        <dbReference type="EMBL" id="CAL16381.1"/>
    </source>
</evidence>
<dbReference type="STRING" id="393595.ABO_0933"/>
<keyword evidence="1" id="KW-0472">Membrane</keyword>
<proteinExistence type="predicted"/>
<keyword evidence="1" id="KW-1133">Transmembrane helix</keyword>
<name>Q0VR17_ALCBS</name>
<dbReference type="eggNOG" id="COG5652">
    <property type="taxonomic scope" value="Bacteria"/>
</dbReference>
<feature type="domain" description="VanZ-like" evidence="2">
    <location>
        <begin position="35"/>
        <end position="111"/>
    </location>
</feature>
<dbReference type="Proteomes" id="UP000008871">
    <property type="component" value="Chromosome"/>
</dbReference>
<sequence length="122" mass="13104">MQRKKRSLLFLIFSVTIFILGALLPGELRESISQLLHLGNVDAYAHVFFGALIALLLAWLGAPFLIVLMAIISLGAVIEVVQIWIPGRSATWSDMAGNVAGALIGLLVLSLGRCVVKRGHNG</sequence>
<keyword evidence="4" id="KW-1185">Reference proteome</keyword>
<gene>
    <name evidence="3" type="ordered locus">ABO_0933</name>
</gene>
<reference evidence="3 4" key="1">
    <citation type="journal article" date="2006" name="Nat. Biotechnol.">
        <title>Genome sequence of the ubiquitous hydrocarbon-degrading marine bacterium Alcanivorax borkumensis.</title>
        <authorList>
            <person name="Schneiker S."/>
            <person name="Martins dos Santos V.A.P."/>
            <person name="Bartels D."/>
            <person name="Bekel T."/>
            <person name="Brecht M."/>
            <person name="Buhrmester J."/>
            <person name="Chernikova T.N."/>
            <person name="Denaro R."/>
            <person name="Ferrer M."/>
            <person name="Gertler C."/>
            <person name="Goesmann A."/>
            <person name="Golyshina O.V."/>
            <person name="Kaminski F."/>
            <person name="Khachane A.N."/>
            <person name="Lang S."/>
            <person name="Linke B."/>
            <person name="McHardy A.C."/>
            <person name="Meyer F."/>
            <person name="Nechitaylo T."/>
            <person name="Puehler A."/>
            <person name="Regenhardt D."/>
            <person name="Rupp O."/>
            <person name="Sabirova J.S."/>
            <person name="Selbitschka W."/>
            <person name="Yakimov M.M."/>
            <person name="Timmis K.N."/>
            <person name="Vorhoelter F.-J."/>
            <person name="Weidner S."/>
            <person name="Kaiser O."/>
            <person name="Golyshin P.N."/>
        </authorList>
    </citation>
    <scope>NUCLEOTIDE SEQUENCE [LARGE SCALE GENOMIC DNA]</scope>
    <source>
        <strain evidence="4">ATCC 700651 / DSM 11573 / NCIMB 13689 / SK2</strain>
    </source>
</reference>
<organism evidence="3 4">
    <name type="scientific">Alcanivorax borkumensis (strain ATCC 700651 / DSM 11573 / NCIMB 13689 / SK2)</name>
    <dbReference type="NCBI Taxonomy" id="393595"/>
    <lineage>
        <taxon>Bacteria</taxon>
        <taxon>Pseudomonadati</taxon>
        <taxon>Pseudomonadota</taxon>
        <taxon>Gammaproteobacteria</taxon>
        <taxon>Oceanospirillales</taxon>
        <taxon>Alcanivoracaceae</taxon>
        <taxon>Alcanivorax</taxon>
    </lineage>
</organism>